<evidence type="ECO:0000256" key="1">
    <source>
        <dbReference type="SAM" id="SignalP"/>
    </source>
</evidence>
<evidence type="ECO:0000313" key="2">
    <source>
        <dbReference type="EMBL" id="KAH9528503.1"/>
    </source>
</evidence>
<feature type="chain" id="PRO_5037433894" description="Secreted protein" evidence="1">
    <location>
        <begin position="21"/>
        <end position="95"/>
    </location>
</feature>
<dbReference type="EMBL" id="ASGP02000001">
    <property type="protein sequence ID" value="KAH9528503.1"/>
    <property type="molecule type" value="Genomic_DNA"/>
</dbReference>
<protein>
    <recommendedName>
        <fullName evidence="4">Secreted protein</fullName>
    </recommendedName>
</protein>
<keyword evidence="1" id="KW-0732">Signal</keyword>
<name>A0A922LAM5_DERFA</name>
<reference evidence="2" key="2">
    <citation type="journal article" date="2022" name="Res Sq">
        <title>Comparative Genomics Reveals Insights into the Divergent Evolution of Astigmatic Mites and Household Pest Adaptations.</title>
        <authorList>
            <person name="Xiong Q."/>
            <person name="Wan A.T.-Y."/>
            <person name="Liu X.-Y."/>
            <person name="Fung C.S.-H."/>
            <person name="Xiao X."/>
            <person name="Malainual N."/>
            <person name="Hou J."/>
            <person name="Wang L."/>
            <person name="Wang M."/>
            <person name="Yang K."/>
            <person name="Cui Y."/>
            <person name="Leung E."/>
            <person name="Nong W."/>
            <person name="Shin S.-K."/>
            <person name="Au S."/>
            <person name="Jeong K.Y."/>
            <person name="Chew F.T."/>
            <person name="Hui J."/>
            <person name="Leung T.F."/>
            <person name="Tungtrongchitr A."/>
            <person name="Zhong N."/>
            <person name="Liu Z."/>
            <person name="Tsui S."/>
        </authorList>
    </citation>
    <scope>NUCLEOTIDE SEQUENCE</scope>
    <source>
        <strain evidence="2">Derf</strain>
        <tissue evidence="2">Whole organism</tissue>
    </source>
</reference>
<dbReference type="AlphaFoldDB" id="A0A922LAM5"/>
<evidence type="ECO:0008006" key="4">
    <source>
        <dbReference type="Google" id="ProtNLM"/>
    </source>
</evidence>
<organism evidence="2 3">
    <name type="scientific">Dermatophagoides farinae</name>
    <name type="common">American house dust mite</name>
    <dbReference type="NCBI Taxonomy" id="6954"/>
    <lineage>
        <taxon>Eukaryota</taxon>
        <taxon>Metazoa</taxon>
        <taxon>Ecdysozoa</taxon>
        <taxon>Arthropoda</taxon>
        <taxon>Chelicerata</taxon>
        <taxon>Arachnida</taxon>
        <taxon>Acari</taxon>
        <taxon>Acariformes</taxon>
        <taxon>Sarcoptiformes</taxon>
        <taxon>Astigmata</taxon>
        <taxon>Psoroptidia</taxon>
        <taxon>Analgoidea</taxon>
        <taxon>Pyroglyphidae</taxon>
        <taxon>Dermatophagoidinae</taxon>
        <taxon>Dermatophagoides</taxon>
    </lineage>
</organism>
<accession>A0A922LAM5</accession>
<proteinExistence type="predicted"/>
<comment type="caution">
    <text evidence="2">The sequence shown here is derived from an EMBL/GenBank/DDBJ whole genome shotgun (WGS) entry which is preliminary data.</text>
</comment>
<keyword evidence="3" id="KW-1185">Reference proteome</keyword>
<reference evidence="2" key="1">
    <citation type="submission" date="2013-05" db="EMBL/GenBank/DDBJ databases">
        <authorList>
            <person name="Yim A.K.Y."/>
            <person name="Chan T.F."/>
            <person name="Ji K.M."/>
            <person name="Liu X.Y."/>
            <person name="Zhou J.W."/>
            <person name="Li R.Q."/>
            <person name="Yang K.Y."/>
            <person name="Li J."/>
            <person name="Li M."/>
            <person name="Law P.T.W."/>
            <person name="Wu Y.L."/>
            <person name="Cai Z.L."/>
            <person name="Qin H."/>
            <person name="Bao Y."/>
            <person name="Leung R.K.K."/>
            <person name="Ng P.K.S."/>
            <person name="Zou J."/>
            <person name="Zhong X.J."/>
            <person name="Ran P.X."/>
            <person name="Zhong N.S."/>
            <person name="Liu Z.G."/>
            <person name="Tsui S.K.W."/>
        </authorList>
    </citation>
    <scope>NUCLEOTIDE SEQUENCE</scope>
    <source>
        <strain evidence="2">Derf</strain>
        <tissue evidence="2">Whole organism</tissue>
    </source>
</reference>
<sequence>MMATCQIFFFFNIRFTSITAFVKSVIARCQKCQRLKGGKLMVLNHVKKRQRSCLLYDRLVNQKVGFITEPPPLPKERMLIPKKGILQHRNRFIHN</sequence>
<dbReference type="Proteomes" id="UP000790347">
    <property type="component" value="Unassembled WGS sequence"/>
</dbReference>
<feature type="signal peptide" evidence="1">
    <location>
        <begin position="1"/>
        <end position="20"/>
    </location>
</feature>
<evidence type="ECO:0000313" key="3">
    <source>
        <dbReference type="Proteomes" id="UP000790347"/>
    </source>
</evidence>
<gene>
    <name evidence="2" type="ORF">DERF_002445</name>
</gene>